<gene>
    <name evidence="1" type="ORF">A2719_03140</name>
</gene>
<dbReference type="AlphaFoldDB" id="A0A1G2G1S0"/>
<name>A0A1G2G1S0_9BACT</name>
<protein>
    <submittedName>
        <fullName evidence="1">Uncharacterized protein</fullName>
    </submittedName>
</protein>
<comment type="caution">
    <text evidence="1">The sequence shown here is derived from an EMBL/GenBank/DDBJ whole genome shotgun (WGS) entry which is preliminary data.</text>
</comment>
<sequence length="195" mass="21962">MAEVLTGRDLDLFQELKRRQVLKPVSKEALEPRDGVLGFGCGDDRNGRMRDMCRFHVDLQDGVREEPKSFLFAWPGGPLALTPVSPLTGIIVSGNFMEEAFFTIKRMMHLGGFASFLLHAHYPCLAVEAAIGKDALFQTMNVLFAAKKCSKETLLEIPVAALCQFDLGGDDDKKSYYLDREYWNAAYPELLPYYK</sequence>
<dbReference type="EMBL" id="MHNK01000010">
    <property type="protein sequence ID" value="OGZ43932.1"/>
    <property type="molecule type" value="Genomic_DNA"/>
</dbReference>
<evidence type="ECO:0000313" key="2">
    <source>
        <dbReference type="Proteomes" id="UP000177480"/>
    </source>
</evidence>
<evidence type="ECO:0000313" key="1">
    <source>
        <dbReference type="EMBL" id="OGZ43932.1"/>
    </source>
</evidence>
<accession>A0A1G2G1S0</accession>
<organism evidence="1 2">
    <name type="scientific">Candidatus Ryanbacteria bacterium RIFCSPHIGHO2_01_FULL_45_22</name>
    <dbReference type="NCBI Taxonomy" id="1802114"/>
    <lineage>
        <taxon>Bacteria</taxon>
        <taxon>Candidatus Ryaniibacteriota</taxon>
    </lineage>
</organism>
<reference evidence="1 2" key="1">
    <citation type="journal article" date="2016" name="Nat. Commun.">
        <title>Thousands of microbial genomes shed light on interconnected biogeochemical processes in an aquifer system.</title>
        <authorList>
            <person name="Anantharaman K."/>
            <person name="Brown C.T."/>
            <person name="Hug L.A."/>
            <person name="Sharon I."/>
            <person name="Castelle C.J."/>
            <person name="Probst A.J."/>
            <person name="Thomas B.C."/>
            <person name="Singh A."/>
            <person name="Wilkins M.J."/>
            <person name="Karaoz U."/>
            <person name="Brodie E.L."/>
            <person name="Williams K.H."/>
            <person name="Hubbard S.S."/>
            <person name="Banfield J.F."/>
        </authorList>
    </citation>
    <scope>NUCLEOTIDE SEQUENCE [LARGE SCALE GENOMIC DNA]</scope>
</reference>
<dbReference type="Proteomes" id="UP000177480">
    <property type="component" value="Unassembled WGS sequence"/>
</dbReference>
<dbReference type="STRING" id="1802114.A2719_03140"/>
<proteinExistence type="predicted"/>